<name>A0A1U0U6R4_9MYCO</name>
<evidence type="ECO:0000313" key="1">
    <source>
        <dbReference type="EMBL" id="SKM04634.1"/>
    </source>
</evidence>
<dbReference type="Proteomes" id="UP000190074">
    <property type="component" value="Unassembled WGS sequence"/>
</dbReference>
<protein>
    <submittedName>
        <fullName evidence="1">Gp8 domain protein</fullName>
    </submittedName>
</protein>
<organism evidence="1 2">
    <name type="scientific">Mycobacteroides abscessus subsp. massiliense</name>
    <dbReference type="NCBI Taxonomy" id="1962118"/>
    <lineage>
        <taxon>Bacteria</taxon>
        <taxon>Bacillati</taxon>
        <taxon>Actinomycetota</taxon>
        <taxon>Actinomycetes</taxon>
        <taxon>Mycobacteriales</taxon>
        <taxon>Mycobacteriaceae</taxon>
        <taxon>Mycobacteroides</taxon>
        <taxon>Mycobacteroides abscessus</taxon>
    </lineage>
</organism>
<gene>
    <name evidence="1" type="ORF">SAMEA2259716_02423</name>
</gene>
<evidence type="ECO:0000313" key="2">
    <source>
        <dbReference type="Proteomes" id="UP000190074"/>
    </source>
</evidence>
<proteinExistence type="predicted"/>
<sequence>MTAVEYDDPPFLFAEWSCAEGSDPADFENWKIANPSLGVKGIAPVSALREDFEVKMDLQQFAREHLGMWDDPRMNSVIPFEAWVACQLDDVPDPDEPGSMRPPVVDLGMVVASVDVAPDQAWASIAIAGKRPDGRSHIELVWAAGGTAWVLPMMQRLISSSKPPVAVAVQAGAAAGALGPELEQIGLKVRYFGTQDIAQSTAQFYTDIIDQKLTHLDDDALFECLAGAAKYPIGKPELEQWGWLRKSTSTDITGIVAACYANRLLTLEDVEVTLNAPKKHRLL</sequence>
<reference evidence="1 2" key="1">
    <citation type="submission" date="2016-11" db="EMBL/GenBank/DDBJ databases">
        <authorList>
            <consortium name="Pathogen Informatics"/>
        </authorList>
    </citation>
    <scope>NUCLEOTIDE SEQUENCE [LARGE SCALE GENOMIC DNA]</scope>
    <source>
        <strain evidence="1 2">911</strain>
    </source>
</reference>
<dbReference type="AlphaFoldDB" id="A0A1U0U6R4"/>
<accession>A0A1U0U6R4</accession>
<dbReference type="RefSeq" id="WP_050545121.1">
    <property type="nucleotide sequence ID" value="NZ_FVGW01000004.1"/>
</dbReference>
<dbReference type="EMBL" id="FVGW01000004">
    <property type="protein sequence ID" value="SKM04634.1"/>
    <property type="molecule type" value="Genomic_DNA"/>
</dbReference>